<sequence length="44" mass="4835">MKSFLKIVGVVVGAVFAVYAASVARDAKEQKEIFRERETFGTGK</sequence>
<comment type="caution">
    <text evidence="1">The sequence shown here is derived from an EMBL/GenBank/DDBJ whole genome shotgun (WGS) entry which is preliminary data.</text>
</comment>
<reference evidence="2" key="1">
    <citation type="submission" date="2016-10" db="EMBL/GenBank/DDBJ databases">
        <authorList>
            <person name="de Groot N.N."/>
        </authorList>
    </citation>
    <scope>NUCLEOTIDE SEQUENCE [LARGE SCALE GENOMIC DNA]</scope>
    <source>
        <strain evidence="2">10nlg</strain>
    </source>
</reference>
<evidence type="ECO:0000313" key="2">
    <source>
        <dbReference type="Proteomes" id="UP000199318"/>
    </source>
</evidence>
<dbReference type="Proteomes" id="UP000199318">
    <property type="component" value="Unassembled WGS sequence"/>
</dbReference>
<dbReference type="AlphaFoldDB" id="A0A1H9RWV3"/>
<organism evidence="1 2">
    <name type="scientific">Salisediminibacterium halotolerans</name>
    <dbReference type="NCBI Taxonomy" id="517425"/>
    <lineage>
        <taxon>Bacteria</taxon>
        <taxon>Bacillati</taxon>
        <taxon>Bacillota</taxon>
        <taxon>Bacilli</taxon>
        <taxon>Bacillales</taxon>
        <taxon>Bacillaceae</taxon>
        <taxon>Salisediminibacterium</taxon>
    </lineage>
</organism>
<evidence type="ECO:0000313" key="1">
    <source>
        <dbReference type="EMBL" id="SER77124.1"/>
    </source>
</evidence>
<dbReference type="RefSeq" id="WP_281242794.1">
    <property type="nucleotide sequence ID" value="NZ_FOGV01000005.1"/>
</dbReference>
<protein>
    <submittedName>
        <fullName evidence="1">Uncharacterized protein</fullName>
    </submittedName>
</protein>
<gene>
    <name evidence="1" type="ORF">SAMN05444126_105130</name>
</gene>
<name>A0A1H9RWV3_9BACI</name>
<dbReference type="EMBL" id="FOGV01000005">
    <property type="protein sequence ID" value="SER77124.1"/>
    <property type="molecule type" value="Genomic_DNA"/>
</dbReference>
<accession>A0A1H9RWV3</accession>
<keyword evidence="2" id="KW-1185">Reference proteome</keyword>
<proteinExistence type="predicted"/>